<accession>N8VIN1</accession>
<dbReference type="SUPFAM" id="SSF56349">
    <property type="entry name" value="DNA breaking-rejoining enzymes"/>
    <property type="match status" value="1"/>
</dbReference>
<dbReference type="CDD" id="cd00397">
    <property type="entry name" value="DNA_BRE_C"/>
    <property type="match status" value="1"/>
</dbReference>
<name>N8VIN1_9GAMM</name>
<dbReference type="Gene3D" id="1.10.443.10">
    <property type="entry name" value="Intergrase catalytic core"/>
    <property type="match status" value="1"/>
</dbReference>
<dbReference type="HOGENOM" id="CLU_020513_0_0_6"/>
<dbReference type="InterPro" id="IPR013762">
    <property type="entry name" value="Integrase-like_cat_sf"/>
</dbReference>
<keyword evidence="1" id="KW-0233">DNA recombination</keyword>
<dbReference type="EMBL" id="APPE01000044">
    <property type="protein sequence ID" value="ENU99816.1"/>
    <property type="molecule type" value="Genomic_DNA"/>
</dbReference>
<dbReference type="AlphaFoldDB" id="N8VIN1"/>
<dbReference type="GO" id="GO:0006310">
    <property type="term" value="P:DNA recombination"/>
    <property type="evidence" value="ECO:0007669"/>
    <property type="project" value="UniProtKB-KW"/>
</dbReference>
<evidence type="ECO:0000313" key="4">
    <source>
        <dbReference type="Proteomes" id="UP000013070"/>
    </source>
</evidence>
<keyword evidence="4" id="KW-1185">Reference proteome</keyword>
<dbReference type="RefSeq" id="WP_004781952.1">
    <property type="nucleotide sequence ID" value="NZ_KB849402.1"/>
</dbReference>
<feature type="domain" description="Tyr recombinase" evidence="2">
    <location>
        <begin position="697"/>
        <end position="790"/>
    </location>
</feature>
<dbReference type="InterPro" id="IPR011010">
    <property type="entry name" value="DNA_brk_join_enz"/>
</dbReference>
<evidence type="ECO:0000259" key="2">
    <source>
        <dbReference type="Pfam" id="PF00589"/>
    </source>
</evidence>
<dbReference type="GO" id="GO:0003677">
    <property type="term" value="F:DNA binding"/>
    <property type="evidence" value="ECO:0007669"/>
    <property type="project" value="InterPro"/>
</dbReference>
<dbReference type="Proteomes" id="UP000013070">
    <property type="component" value="Unassembled WGS sequence"/>
</dbReference>
<evidence type="ECO:0000313" key="3">
    <source>
        <dbReference type="EMBL" id="ENU99816.1"/>
    </source>
</evidence>
<dbReference type="eggNOG" id="COG4974">
    <property type="taxonomic scope" value="Bacteria"/>
</dbReference>
<organism evidence="3 4">
    <name type="scientific">Acinetobacter variabilis</name>
    <dbReference type="NCBI Taxonomy" id="70346"/>
    <lineage>
        <taxon>Bacteria</taxon>
        <taxon>Pseudomonadati</taxon>
        <taxon>Pseudomonadota</taxon>
        <taxon>Gammaproteobacteria</taxon>
        <taxon>Moraxellales</taxon>
        <taxon>Moraxellaceae</taxon>
        <taxon>Acinetobacter</taxon>
    </lineage>
</organism>
<sequence>MNRNEKTADQLINIWVKNLLQNPNQLLALPLSKDVKSPWNVNVMADFISNAVSLSIYDVHKRRHLSLPLIEKMAKMKIIVKGASSTENLFRQRILYWYSTLNFEDKKRLPRQAKSPNNICFASIGSEQRSWLFRGTRYEFIGKTIDEIHEDLNQLGIIEANFKPFKERKRLIKDAKSAILEWVSSVLEDIDLLWEIPLKKSTTPLGFNIAVEYIQSVTGISACSATKYRELALPVIEKMIKEKILIIPNGPYEAASIEDQRKLRNWYRKLSIEEKKLLPIFGNRISLTRMPPEQRPISKNSLKFGAVQNAWNFIHKDLETLGIINKEYKSVAERVSEKLSQQQEPNENQTERFNRLATKKLNTATDFLEPSKTEPFIQVEQLFAVQSKTVASKSGKSNYSNACSLFIKFLSELNGTTPIRITEAFDEYLFSRYRKYLEQKIICKEISSHHANTILSSVRKTLKRLTQVSDIGYSFFDANGFDTNRETDVKKPFSKNERLQILDAIEKDLEASRSLLTPYERTNIGENPLDQHGARIRGLSKLENARWLFENPLNCKPVHYNTAKLPIEKSFLKIIADSNKGLLEVYKEWGVPPLVSVEILIPYLLRLAQITALNTNSLLALDIDDYVESHPATSRPCLRYWKERSNGHKEYHLDLFNAELSWLTSTQAKAVKEVFQEVIQITSSFRHDIEDEALKNRLFIYQSNSTKKHGRVTPIFGNKEKNEKSLGDNLASFVEKYNLKDDQGKPLTLTISRFRPTFVSEMLDSGVSLREIQLMLGHSTIRTTISYLDSLDFNSISRIKINDALKGIHQSTLNEKTQAKDLIRIVEHTNVKKLAITFHTPLAECKNIFDPPEFVKKLSSYIPGTPCSQYNKCLSCDNVIITAKNLPEIFAMQRDYTLLTEHTRVMDTPYGHVIRENLELIKNITDPQLSDFSTDELQDGQRLSEFIETTTLVDGAV</sequence>
<dbReference type="Pfam" id="PF00589">
    <property type="entry name" value="Phage_integrase"/>
    <property type="match status" value="1"/>
</dbReference>
<reference evidence="3 4" key="1">
    <citation type="submission" date="2013-02" db="EMBL/GenBank/DDBJ databases">
        <title>The Genome Sequence of Acinetobacter sp. NIPH 899.</title>
        <authorList>
            <consortium name="The Broad Institute Genome Sequencing Platform"/>
            <consortium name="The Broad Institute Genome Sequencing Center for Infectious Disease"/>
            <person name="Cerqueira G."/>
            <person name="Feldgarden M."/>
            <person name="Courvalin P."/>
            <person name="Perichon B."/>
            <person name="Grillot-Courvalin C."/>
            <person name="Clermont D."/>
            <person name="Rocha E."/>
            <person name="Yoon E.-J."/>
            <person name="Nemec A."/>
            <person name="Walker B."/>
            <person name="Young S.K."/>
            <person name="Zeng Q."/>
            <person name="Gargeya S."/>
            <person name="Fitzgerald M."/>
            <person name="Haas B."/>
            <person name="Abouelleil A."/>
            <person name="Alvarado L."/>
            <person name="Arachchi H.M."/>
            <person name="Berlin A.M."/>
            <person name="Chapman S.B."/>
            <person name="Dewar J."/>
            <person name="Goldberg J."/>
            <person name="Griggs A."/>
            <person name="Gujja S."/>
            <person name="Hansen M."/>
            <person name="Howarth C."/>
            <person name="Imamovic A."/>
            <person name="Larimer J."/>
            <person name="McCowan C."/>
            <person name="Murphy C."/>
            <person name="Neiman D."/>
            <person name="Pearson M."/>
            <person name="Priest M."/>
            <person name="Roberts A."/>
            <person name="Saif S."/>
            <person name="Shea T."/>
            <person name="Sisk P."/>
            <person name="Sykes S."/>
            <person name="Wortman J."/>
            <person name="Nusbaum C."/>
            <person name="Birren B."/>
        </authorList>
    </citation>
    <scope>NUCLEOTIDE SEQUENCE [LARGE SCALE GENOMIC DNA]</scope>
    <source>
        <strain evidence="3 4">NIPH 899</strain>
    </source>
</reference>
<proteinExistence type="predicted"/>
<dbReference type="InterPro" id="IPR002104">
    <property type="entry name" value="Integrase_catalytic"/>
</dbReference>
<comment type="caution">
    <text evidence="3">The sequence shown here is derived from an EMBL/GenBank/DDBJ whole genome shotgun (WGS) entry which is preliminary data.</text>
</comment>
<protein>
    <recommendedName>
        <fullName evidence="2">Tyr recombinase domain-containing protein</fullName>
    </recommendedName>
</protein>
<dbReference type="GO" id="GO:0015074">
    <property type="term" value="P:DNA integration"/>
    <property type="evidence" value="ECO:0007669"/>
    <property type="project" value="InterPro"/>
</dbReference>
<dbReference type="PATRIC" id="fig|1217710.3.peg.1114"/>
<evidence type="ECO:0000256" key="1">
    <source>
        <dbReference type="ARBA" id="ARBA00023172"/>
    </source>
</evidence>
<gene>
    <name evidence="3" type="ORF">F969_01178</name>
</gene>